<organism evidence="1 2">
    <name type="scientific">Ilex paraguariensis</name>
    <name type="common">yerba mate</name>
    <dbReference type="NCBI Taxonomy" id="185542"/>
    <lineage>
        <taxon>Eukaryota</taxon>
        <taxon>Viridiplantae</taxon>
        <taxon>Streptophyta</taxon>
        <taxon>Embryophyta</taxon>
        <taxon>Tracheophyta</taxon>
        <taxon>Spermatophyta</taxon>
        <taxon>Magnoliopsida</taxon>
        <taxon>eudicotyledons</taxon>
        <taxon>Gunneridae</taxon>
        <taxon>Pentapetalae</taxon>
        <taxon>asterids</taxon>
        <taxon>campanulids</taxon>
        <taxon>Aquifoliales</taxon>
        <taxon>Aquifoliaceae</taxon>
        <taxon>Ilex</taxon>
    </lineage>
</organism>
<dbReference type="AlphaFoldDB" id="A0ABC8TFC3"/>
<comment type="caution">
    <text evidence="1">The sequence shown here is derived from an EMBL/GenBank/DDBJ whole genome shotgun (WGS) entry which is preliminary data.</text>
</comment>
<gene>
    <name evidence="1" type="ORF">ILEXP_LOCUS37277</name>
</gene>
<evidence type="ECO:0000313" key="1">
    <source>
        <dbReference type="EMBL" id="CAK9167958.1"/>
    </source>
</evidence>
<name>A0ABC8TFC3_9AQUA</name>
<keyword evidence="2" id="KW-1185">Reference proteome</keyword>
<reference evidence="1 2" key="1">
    <citation type="submission" date="2024-02" db="EMBL/GenBank/DDBJ databases">
        <authorList>
            <person name="Vignale AGUSTIN F."/>
            <person name="Sosa J E."/>
            <person name="Modenutti C."/>
        </authorList>
    </citation>
    <scope>NUCLEOTIDE SEQUENCE [LARGE SCALE GENOMIC DNA]</scope>
</reference>
<accession>A0ABC8TFC3</accession>
<proteinExistence type="predicted"/>
<dbReference type="Proteomes" id="UP001642360">
    <property type="component" value="Unassembled WGS sequence"/>
</dbReference>
<dbReference type="EMBL" id="CAUOFW020004969">
    <property type="protein sequence ID" value="CAK9167958.1"/>
    <property type="molecule type" value="Genomic_DNA"/>
</dbReference>
<sequence>MLTSNGVTTALDSAAFPIICCSSDPSGVTEPASGEPRRLTCFRPKPGPLIELTRRFGRGQNHWVGMRPVTMPEKRTSWVNSVSLEREGESLPERPGESDNPVPRVRVVTRLREQVTPEKEEQGSGEVKSQVEKKAAAVVPEGMSARESLISCNAARSAVLIGGRSGFVEELWSRSSSAREERYEEYGDCEVYLPLIHEGSVEFMWAQ</sequence>
<evidence type="ECO:0000313" key="2">
    <source>
        <dbReference type="Proteomes" id="UP001642360"/>
    </source>
</evidence>
<protein>
    <submittedName>
        <fullName evidence="1">Uncharacterized protein</fullName>
    </submittedName>
</protein>